<dbReference type="AlphaFoldDB" id="A0A4S3LZV0"/>
<keyword evidence="2" id="KW-1185">Reference proteome</keyword>
<gene>
    <name evidence="1" type="ORF">E7Z59_13135</name>
</gene>
<name>A0A4S3LZV0_9FLAO</name>
<comment type="caution">
    <text evidence="1">The sequence shown here is derived from an EMBL/GenBank/DDBJ whole genome shotgun (WGS) entry which is preliminary data.</text>
</comment>
<dbReference type="EMBL" id="SSMC01000003">
    <property type="protein sequence ID" value="THD66721.1"/>
    <property type="molecule type" value="Genomic_DNA"/>
</dbReference>
<reference evidence="1 2" key="1">
    <citation type="submission" date="2019-04" db="EMBL/GenBank/DDBJ databases">
        <title>Draft genome sequence of Robertkochia marina CC-AMO-30D.</title>
        <authorList>
            <person name="Hameed A."/>
            <person name="Lin S.-Y."/>
            <person name="Shahina M."/>
            <person name="Lai W.-A."/>
            <person name="Young C.-C."/>
        </authorList>
    </citation>
    <scope>NUCLEOTIDE SEQUENCE [LARGE SCALE GENOMIC DNA]</scope>
    <source>
        <strain evidence="1 2">CC-AMO-30D</strain>
    </source>
</reference>
<accession>A0A4S3LZV0</accession>
<sequence length="161" mass="18370">MAIDNEPPEDGETIVIYSDIEPDFVSNNLSTSFELDVNQDSIVDLNIYYDIEGNTLLIGSRSYLSGVLSLTDWGTYTVPLDEGRKIPDEFKNGELFSSSSYFSIEAWGYQVDKYLGVRIYIKDKFHYGWVRLQFESDTSWVIKDYAYNATPDTPILAGQKE</sequence>
<dbReference type="Proteomes" id="UP000305939">
    <property type="component" value="Unassembled WGS sequence"/>
</dbReference>
<organism evidence="1 2">
    <name type="scientific">Robertkochia marina</name>
    <dbReference type="NCBI Taxonomy" id="1227945"/>
    <lineage>
        <taxon>Bacteria</taxon>
        <taxon>Pseudomonadati</taxon>
        <taxon>Bacteroidota</taxon>
        <taxon>Flavobacteriia</taxon>
        <taxon>Flavobacteriales</taxon>
        <taxon>Flavobacteriaceae</taxon>
        <taxon>Robertkochia</taxon>
    </lineage>
</organism>
<protein>
    <submittedName>
        <fullName evidence="1">Uncharacterized protein</fullName>
    </submittedName>
</protein>
<evidence type="ECO:0000313" key="2">
    <source>
        <dbReference type="Proteomes" id="UP000305939"/>
    </source>
</evidence>
<proteinExistence type="predicted"/>
<evidence type="ECO:0000313" key="1">
    <source>
        <dbReference type="EMBL" id="THD66721.1"/>
    </source>
</evidence>
<dbReference type="OrthoDB" id="1134604at2"/>
<dbReference type="RefSeq" id="WP_136336791.1">
    <property type="nucleotide sequence ID" value="NZ_QXMP01000011.1"/>
</dbReference>